<feature type="domain" description="NADPH-dependent FMN reductase-like" evidence="2">
    <location>
        <begin position="1"/>
        <end position="114"/>
    </location>
</feature>
<gene>
    <name evidence="3" type="ORF">RT723_15960</name>
</gene>
<evidence type="ECO:0000256" key="1">
    <source>
        <dbReference type="ARBA" id="ARBA00022643"/>
    </source>
</evidence>
<dbReference type="InterPro" id="IPR029039">
    <property type="entry name" value="Flavoprotein-like_sf"/>
</dbReference>
<dbReference type="PANTHER" id="PTHR30543:SF31">
    <property type="entry name" value="NADPH-DEPENDENT AZOREDUCTASE AZR"/>
    <property type="match status" value="1"/>
</dbReference>
<keyword evidence="4" id="KW-1185">Reference proteome</keyword>
<name>A0ABU3R590_9GAMM</name>
<sequence>MKITIISGSTRQQSASSNVSLYLQTQLKSISSEVSTDIFDLANIDLPMWDENTDLTQFAEQTKQLNEADGFVFVIPEWHGMAPPAVKNLFFLFGSVFRHKPAYLVTTSAGSGGRYPIPEMRMSTYKNSFINYIPVNTVIDRVNATISADGEYIAEKGFVANRCDEGLSILVEYTKAFKQIRSSDIVMEKRFPNGV</sequence>
<dbReference type="GO" id="GO:0016491">
    <property type="term" value="F:oxidoreductase activity"/>
    <property type="evidence" value="ECO:0007669"/>
    <property type="project" value="UniProtKB-KW"/>
</dbReference>
<dbReference type="Gene3D" id="3.40.50.360">
    <property type="match status" value="1"/>
</dbReference>
<protein>
    <submittedName>
        <fullName evidence="3">NAD(P)H-dependent oxidoreductase</fullName>
        <ecNumber evidence="3">1.-.-.-</ecNumber>
    </submittedName>
</protein>
<dbReference type="Proteomes" id="UP001257914">
    <property type="component" value="Unassembled WGS sequence"/>
</dbReference>
<evidence type="ECO:0000313" key="4">
    <source>
        <dbReference type="Proteomes" id="UP001257914"/>
    </source>
</evidence>
<reference evidence="3 4" key="1">
    <citation type="submission" date="2023-10" db="EMBL/GenBank/DDBJ databases">
        <title>Psychrosphaera aquimaarina strain SW33 isolated from seawater.</title>
        <authorList>
            <person name="Bayburt H."/>
            <person name="Kim J.M."/>
            <person name="Choi B.J."/>
            <person name="Jeon C.O."/>
        </authorList>
    </citation>
    <scope>NUCLEOTIDE SEQUENCE [LARGE SCALE GENOMIC DNA]</scope>
    <source>
        <strain evidence="3 4">KCTC 52743</strain>
    </source>
</reference>
<organism evidence="3 4">
    <name type="scientific">Psychrosphaera aquimarina</name>
    <dbReference type="NCBI Taxonomy" id="2044854"/>
    <lineage>
        <taxon>Bacteria</taxon>
        <taxon>Pseudomonadati</taxon>
        <taxon>Pseudomonadota</taxon>
        <taxon>Gammaproteobacteria</taxon>
        <taxon>Alteromonadales</taxon>
        <taxon>Pseudoalteromonadaceae</taxon>
        <taxon>Psychrosphaera</taxon>
    </lineage>
</organism>
<evidence type="ECO:0000259" key="2">
    <source>
        <dbReference type="Pfam" id="PF03358"/>
    </source>
</evidence>
<dbReference type="EC" id="1.-.-.-" evidence="3"/>
<evidence type="ECO:0000313" key="3">
    <source>
        <dbReference type="EMBL" id="MDU0114458.1"/>
    </source>
</evidence>
<dbReference type="InterPro" id="IPR050712">
    <property type="entry name" value="NAD(P)H-dep_reductase"/>
</dbReference>
<dbReference type="Pfam" id="PF03358">
    <property type="entry name" value="FMN_red"/>
    <property type="match status" value="1"/>
</dbReference>
<comment type="caution">
    <text evidence="3">The sequence shown here is derived from an EMBL/GenBank/DDBJ whole genome shotgun (WGS) entry which is preliminary data.</text>
</comment>
<dbReference type="InterPro" id="IPR005025">
    <property type="entry name" value="FMN_Rdtase-like_dom"/>
</dbReference>
<proteinExistence type="predicted"/>
<accession>A0ABU3R590</accession>
<dbReference type="PANTHER" id="PTHR30543">
    <property type="entry name" value="CHROMATE REDUCTASE"/>
    <property type="match status" value="1"/>
</dbReference>
<dbReference type="SUPFAM" id="SSF52218">
    <property type="entry name" value="Flavoproteins"/>
    <property type="match status" value="1"/>
</dbReference>
<keyword evidence="3" id="KW-0560">Oxidoreductase</keyword>
<keyword evidence="1" id="KW-0285">Flavoprotein</keyword>
<keyword evidence="1" id="KW-0288">FMN</keyword>
<dbReference type="RefSeq" id="WP_315948072.1">
    <property type="nucleotide sequence ID" value="NZ_JAWCUA010000010.1"/>
</dbReference>
<dbReference type="EMBL" id="JAWCUA010000010">
    <property type="protein sequence ID" value="MDU0114458.1"/>
    <property type="molecule type" value="Genomic_DNA"/>
</dbReference>